<feature type="transmembrane region" description="Helical" evidence="1">
    <location>
        <begin position="91"/>
        <end position="111"/>
    </location>
</feature>
<dbReference type="EMBL" id="RSED01000008">
    <property type="protein sequence ID" value="RRS04227.1"/>
    <property type="molecule type" value="Genomic_DNA"/>
</dbReference>
<evidence type="ECO:0000313" key="4">
    <source>
        <dbReference type="Proteomes" id="UP000269265"/>
    </source>
</evidence>
<gene>
    <name evidence="3" type="ORF">EIP75_12135</name>
</gene>
<feature type="transmembrane region" description="Helical" evidence="1">
    <location>
        <begin position="288"/>
        <end position="307"/>
    </location>
</feature>
<dbReference type="Pfam" id="PF06181">
    <property type="entry name" value="Urate_ox_N"/>
    <property type="match status" value="1"/>
</dbReference>
<evidence type="ECO:0000256" key="1">
    <source>
        <dbReference type="SAM" id="Phobius"/>
    </source>
</evidence>
<dbReference type="OrthoDB" id="9787495at2"/>
<feature type="transmembrane region" description="Helical" evidence="1">
    <location>
        <begin position="181"/>
        <end position="200"/>
    </location>
</feature>
<feature type="transmembrane region" description="Helical" evidence="1">
    <location>
        <begin position="12"/>
        <end position="32"/>
    </location>
</feature>
<dbReference type="InterPro" id="IPR036909">
    <property type="entry name" value="Cyt_c-like_dom_sf"/>
</dbReference>
<organism evidence="3 4">
    <name type="scientific">Aquabacterium soli</name>
    <dbReference type="NCBI Taxonomy" id="2493092"/>
    <lineage>
        <taxon>Bacteria</taxon>
        <taxon>Pseudomonadati</taxon>
        <taxon>Pseudomonadota</taxon>
        <taxon>Betaproteobacteria</taxon>
        <taxon>Burkholderiales</taxon>
        <taxon>Aquabacterium</taxon>
    </lineage>
</organism>
<evidence type="ECO:0000313" key="3">
    <source>
        <dbReference type="EMBL" id="RRS04227.1"/>
    </source>
</evidence>
<name>A0A426VB98_9BURK</name>
<dbReference type="InterPro" id="IPR010389">
    <property type="entry name" value="Urate_ox_N"/>
</dbReference>
<reference evidence="3 4" key="1">
    <citation type="submission" date="2018-12" db="EMBL/GenBank/DDBJ databases">
        <title>The whole draft genome of Aquabacterium sp. SJQ9.</title>
        <authorList>
            <person name="Sun L."/>
            <person name="Gao X."/>
            <person name="Chen W."/>
            <person name="Huang K."/>
        </authorList>
    </citation>
    <scope>NUCLEOTIDE SEQUENCE [LARGE SCALE GENOMIC DNA]</scope>
    <source>
        <strain evidence="3 4">SJQ9</strain>
    </source>
</reference>
<proteinExistence type="predicted"/>
<dbReference type="Proteomes" id="UP000269265">
    <property type="component" value="Unassembled WGS sequence"/>
</dbReference>
<feature type="transmembrane region" description="Helical" evidence="1">
    <location>
        <begin position="233"/>
        <end position="251"/>
    </location>
</feature>
<keyword evidence="1" id="KW-0472">Membrane</keyword>
<comment type="caution">
    <text evidence="3">The sequence shown here is derived from an EMBL/GenBank/DDBJ whole genome shotgun (WGS) entry which is preliminary data.</text>
</comment>
<dbReference type="GO" id="GO:0009055">
    <property type="term" value="F:electron transfer activity"/>
    <property type="evidence" value="ECO:0007669"/>
    <property type="project" value="InterPro"/>
</dbReference>
<feature type="domain" description="Urate oxidase N-terminal" evidence="2">
    <location>
        <begin position="4"/>
        <end position="307"/>
    </location>
</feature>
<feature type="transmembrane region" description="Helical" evidence="1">
    <location>
        <begin position="123"/>
        <end position="142"/>
    </location>
</feature>
<dbReference type="SUPFAM" id="SSF46626">
    <property type="entry name" value="Cytochrome c"/>
    <property type="match status" value="1"/>
</dbReference>
<feature type="transmembrane region" description="Helical" evidence="1">
    <location>
        <begin position="257"/>
        <end position="276"/>
    </location>
</feature>
<feature type="transmembrane region" description="Helical" evidence="1">
    <location>
        <begin position="154"/>
        <end position="175"/>
    </location>
</feature>
<dbReference type="GO" id="GO:0020037">
    <property type="term" value="F:heme binding"/>
    <property type="evidence" value="ECO:0007669"/>
    <property type="project" value="InterPro"/>
</dbReference>
<sequence length="436" mass="46697">MLGYALDWANLLLKWAHVIVAVAWIGSSFYFVMLDNSLTPPTDPALRDKGVGGELWAVHGGGFYNPQKYLGAPKNLPSNLHWFYWESYSTWLTGFALFTVVYLFNAGTFLIDKSVYDWSPGVAVGAALGFLAGFWIVYDLVCRTLGKGPKGDEVVGMVLFAVVVFAAWLACQLFAGRAAFLLVGAMMATSMSANVFFWIIPGQRKVIASMKAGQPVDPVHGQRGKQRSVHNTYFTLPVLFAMLSNHYSWAYSHPQNWLVLVLIMLAGALIRQFFVARHKTEVAGVAAPWHWAVAGVVVLLGVAVWLAPKPAPVVPAATPAVPAVAVAAAPAASGASASGDAASSAAQAVPAAVPAAPLSQFQQVQAIVAQRCVMCHSAALANKGVMLHTPELVSQHAQQIYQQAVVLKAMPLNNATQITDAERAELGKWYQAGAPK</sequence>
<keyword evidence="4" id="KW-1185">Reference proteome</keyword>
<protein>
    <recommendedName>
        <fullName evidence="2">Urate oxidase N-terminal domain-containing protein</fullName>
    </recommendedName>
</protein>
<keyword evidence="1" id="KW-1133">Transmembrane helix</keyword>
<evidence type="ECO:0000259" key="2">
    <source>
        <dbReference type="Pfam" id="PF06181"/>
    </source>
</evidence>
<dbReference type="AlphaFoldDB" id="A0A426VB98"/>
<keyword evidence="1" id="KW-0812">Transmembrane</keyword>
<accession>A0A426VB98</accession>